<protein>
    <submittedName>
        <fullName evidence="3">Roadblock/LC7 domain-containing protein</fullName>
    </submittedName>
</protein>
<name>A0AA49Q7B4_9BACT</name>
<dbReference type="Pfam" id="PF03259">
    <property type="entry name" value="Robl_LC7"/>
    <property type="match status" value="1"/>
</dbReference>
<evidence type="ECO:0000313" key="4">
    <source>
        <dbReference type="Proteomes" id="UP001229955"/>
    </source>
</evidence>
<proteinExistence type="predicted"/>
<keyword evidence="4" id="KW-1185">Reference proteome</keyword>
<evidence type="ECO:0000313" key="2">
    <source>
        <dbReference type="EMBL" id="WKW11983.1"/>
    </source>
</evidence>
<gene>
    <name evidence="2" type="ORF">Strain138_001254</name>
    <name evidence="3" type="ORF">Strain318_001254</name>
</gene>
<evidence type="ECO:0000259" key="1">
    <source>
        <dbReference type="Pfam" id="PF03259"/>
    </source>
</evidence>
<dbReference type="EMBL" id="CP130613">
    <property type="protein sequence ID" value="WKW14892.1"/>
    <property type="molecule type" value="Genomic_DNA"/>
</dbReference>
<dbReference type="RefSeq" id="WP_367887661.1">
    <property type="nucleotide sequence ID" value="NZ_CP130612.1"/>
</dbReference>
<dbReference type="InterPro" id="IPR004942">
    <property type="entry name" value="Roadblock/LAMTOR2_dom"/>
</dbReference>
<dbReference type="Gene3D" id="3.30.450.30">
    <property type="entry name" value="Dynein light chain 2a, cytoplasmic"/>
    <property type="match status" value="1"/>
</dbReference>
<dbReference type="EMBL" id="CP130612">
    <property type="protein sequence ID" value="WKW11983.1"/>
    <property type="molecule type" value="Genomic_DNA"/>
</dbReference>
<dbReference type="KEGG" id="pspc:Strain318_001254"/>
<sequence length="113" mass="11349">MSAFAAALAAVTRHRGVMACLVVAEEDGIVIDGTAQVGVDTAAFAALTASLYRKAARAASSAGFGATGFCELEAERGRVLAAGRDGIVLVAVAESRANLGLLRVEMLKAAGAL</sequence>
<dbReference type="AlphaFoldDB" id="A0AA49Q7B4"/>
<evidence type="ECO:0000313" key="3">
    <source>
        <dbReference type="EMBL" id="WKW14892.1"/>
    </source>
</evidence>
<feature type="domain" description="Roadblock/LAMTOR2" evidence="1">
    <location>
        <begin position="8"/>
        <end position="91"/>
    </location>
</feature>
<accession>A0AA49Q7B4</accession>
<dbReference type="Proteomes" id="UP001229955">
    <property type="component" value="Chromosome"/>
</dbReference>
<accession>A0AA49Q4J7</accession>
<dbReference type="SUPFAM" id="SSF103196">
    <property type="entry name" value="Roadblock/LC7 domain"/>
    <property type="match status" value="1"/>
</dbReference>
<reference evidence="3" key="1">
    <citation type="submission" date="2023-07" db="EMBL/GenBank/DDBJ databases">
        <authorList>
            <person name="Haufschild T."/>
            <person name="Kallscheuer N."/>
            <person name="Hammer J."/>
            <person name="Kohn T."/>
            <person name="Kabuu M."/>
            <person name="Jogler M."/>
            <person name="Wohfarth N."/>
            <person name="Heuer A."/>
            <person name="Rohde M."/>
            <person name="van Teeseling M.C.F."/>
            <person name="Jogler C."/>
        </authorList>
    </citation>
    <scope>NUCLEOTIDE SEQUENCE</scope>
    <source>
        <strain evidence="2">Strain 138</strain>
        <strain evidence="3">Strain 318</strain>
    </source>
</reference>
<organism evidence="3 4">
    <name type="scientific">Pseudogemmatithrix spongiicola</name>
    <dbReference type="NCBI Taxonomy" id="3062599"/>
    <lineage>
        <taxon>Bacteria</taxon>
        <taxon>Pseudomonadati</taxon>
        <taxon>Gemmatimonadota</taxon>
        <taxon>Gemmatimonadia</taxon>
        <taxon>Gemmatimonadales</taxon>
        <taxon>Gemmatimonadaceae</taxon>
        <taxon>Pseudogemmatithrix</taxon>
    </lineage>
</organism>